<dbReference type="Proteomes" id="UP000544413">
    <property type="component" value="Unassembled WGS sequence"/>
</dbReference>
<evidence type="ECO:0000313" key="2">
    <source>
        <dbReference type="Proteomes" id="UP000544413"/>
    </source>
</evidence>
<evidence type="ECO:0000313" key="1">
    <source>
        <dbReference type="EMBL" id="MBC1402616.1"/>
    </source>
</evidence>
<accession>A0A841YQG9</accession>
<sequence length="607" mass="69879">MKMLDKFADRYDFPVLDNENMPMVACKVSLYADKSEWILFFEIISCTANAENNVYVFGSHIKEPGLQISLDAYVTLTMDDEDDYLQDLLQYEKRSDLSIYVNHHKLSVDLSEGIIENINKPEGNPSYLLLVRVIYEQNPNHFWLAKKELFDSVERKELPLVFEATEWEHPDIVNGEKPSDSEFFKALAKRLDDEDMETTTGRVNTDWLNWLAEYKLVESDEEPKMIKTEIQETGFKEVYRVTDYTALYKIDFLGPYGWIAKAYAEFGPDMKNSFILNISEDIEEDLNLISQKYQKEDGIITTDSMDEEFLEVLAMEADQGYLSIVFLFVKGEYDKSNEIVKVPKGGALHVGIRWGGCILGGKRGKSLESTGGSSLSDNYEFKRNLGMYLTSGLSNLDLEESILEVEKRITDALNYDQRLWKEKELSNVKLRVRASKVNKTYRLGDVFQIYLRESRLYAYGIVLKKNDSIDLFGYLQSFTKNELSILELENIIEKKKFCMIADSGSSGIKSREWKRVFHYEDIVLSEEEINKIEYIDVENGGVLRPNQWTYRKIIGDPSSGSWDGEVISETEAKAIQNPYGTSGQGWIEGYLEYLVLGKSVSEYKKRG</sequence>
<proteinExistence type="predicted"/>
<dbReference type="AlphaFoldDB" id="A0A841YQG9"/>
<organism evidence="1 2">
    <name type="scientific">Listeria booriae</name>
    <dbReference type="NCBI Taxonomy" id="1552123"/>
    <lineage>
        <taxon>Bacteria</taxon>
        <taxon>Bacillati</taxon>
        <taxon>Bacillota</taxon>
        <taxon>Bacilli</taxon>
        <taxon>Bacillales</taxon>
        <taxon>Listeriaceae</taxon>
        <taxon>Listeria</taxon>
    </lineage>
</organism>
<name>A0A841YQG9_9LIST</name>
<gene>
    <name evidence="1" type="ORF">HB836_13570</name>
</gene>
<protein>
    <submittedName>
        <fullName evidence="1">Uncharacterized protein</fullName>
    </submittedName>
</protein>
<dbReference type="Pfam" id="PF22535">
    <property type="entry name" value="DUF7003"/>
    <property type="match status" value="1"/>
</dbReference>
<dbReference type="InterPro" id="IPR054272">
    <property type="entry name" value="DUF7003"/>
</dbReference>
<dbReference type="EMBL" id="JAARPT010000008">
    <property type="protein sequence ID" value="MBC1402616.1"/>
    <property type="molecule type" value="Genomic_DNA"/>
</dbReference>
<reference evidence="1 2" key="1">
    <citation type="submission" date="2020-03" db="EMBL/GenBank/DDBJ databases">
        <title>Soil Listeria distribution.</title>
        <authorList>
            <person name="Liao J."/>
            <person name="Wiedmann M."/>
        </authorList>
    </citation>
    <scope>NUCLEOTIDE SEQUENCE [LARGE SCALE GENOMIC DNA]</scope>
    <source>
        <strain evidence="1 2">FSL L7-1658</strain>
    </source>
</reference>
<comment type="caution">
    <text evidence="1">The sequence shown here is derived from an EMBL/GenBank/DDBJ whole genome shotgun (WGS) entry which is preliminary data.</text>
</comment>